<name>A0A9P8GLI0_AURME</name>
<accession>A0A9P8GLI0</accession>
<dbReference type="EMBL" id="JAHFYH010000009">
    <property type="protein sequence ID" value="KAH0228121.1"/>
    <property type="molecule type" value="Genomic_DNA"/>
</dbReference>
<proteinExistence type="predicted"/>
<protein>
    <submittedName>
        <fullName evidence="1">Uncharacterized protein</fullName>
    </submittedName>
</protein>
<evidence type="ECO:0000313" key="1">
    <source>
        <dbReference type="EMBL" id="KAH0228121.1"/>
    </source>
</evidence>
<reference evidence="1" key="2">
    <citation type="submission" date="2021-08" db="EMBL/GenBank/DDBJ databases">
        <authorList>
            <person name="Gostincar C."/>
            <person name="Sun X."/>
            <person name="Song Z."/>
            <person name="Gunde-Cimerman N."/>
        </authorList>
    </citation>
    <scope>NUCLEOTIDE SEQUENCE</scope>
    <source>
        <strain evidence="1">EXF-8016</strain>
    </source>
</reference>
<dbReference type="AlphaFoldDB" id="A0A9P8GLI0"/>
<sequence>MFQLSLLKRITAIVHGIWNFNPSTSPHALDSKNQHVLALSPEFVRPMKDIRAAVDEKAQWRHSELLLLNKVKCLDTLETLDTMFADSIAGLQLVGHHLMIEHDKITNGSAVDSQSMRFLDERRDHPPSVLLAANHARRLTKKNYTSRFNMTEDQTRVLDISDCASRMLEASSEFLALQARCRELIALVQVESDLPVGLQSTLLPTKRRLLELASMFGLLYERVSRAIALIAGKTLRFSTFVSGSGYLGRFFIVAPGAPVVETEAMDDLGRNDDDQCVVSAKEDNDLLETY</sequence>
<dbReference type="Proteomes" id="UP000767238">
    <property type="component" value="Unassembled WGS sequence"/>
</dbReference>
<feature type="non-terminal residue" evidence="1">
    <location>
        <position position="1"/>
    </location>
</feature>
<organism evidence="1 2">
    <name type="scientific">Aureobasidium melanogenum</name>
    <name type="common">Aureobasidium pullulans var. melanogenum</name>
    <dbReference type="NCBI Taxonomy" id="46634"/>
    <lineage>
        <taxon>Eukaryota</taxon>
        <taxon>Fungi</taxon>
        <taxon>Dikarya</taxon>
        <taxon>Ascomycota</taxon>
        <taxon>Pezizomycotina</taxon>
        <taxon>Dothideomycetes</taxon>
        <taxon>Dothideomycetidae</taxon>
        <taxon>Dothideales</taxon>
        <taxon>Saccotheciaceae</taxon>
        <taxon>Aureobasidium</taxon>
    </lineage>
</organism>
<gene>
    <name evidence="1" type="ORF">KCV03_g1992</name>
</gene>
<comment type="caution">
    <text evidence="1">The sequence shown here is derived from an EMBL/GenBank/DDBJ whole genome shotgun (WGS) entry which is preliminary data.</text>
</comment>
<dbReference type="OrthoDB" id="3849005at2759"/>
<reference evidence="1" key="1">
    <citation type="journal article" date="2021" name="J Fungi (Basel)">
        <title>Virulence traits and population genomics of the black yeast Aureobasidium melanogenum.</title>
        <authorList>
            <person name="Cernosa A."/>
            <person name="Sun X."/>
            <person name="Gostincar C."/>
            <person name="Fang C."/>
            <person name="Gunde-Cimerman N."/>
            <person name="Song Z."/>
        </authorList>
    </citation>
    <scope>NUCLEOTIDE SEQUENCE</scope>
    <source>
        <strain evidence="1">EXF-8016</strain>
    </source>
</reference>
<evidence type="ECO:0000313" key="2">
    <source>
        <dbReference type="Proteomes" id="UP000767238"/>
    </source>
</evidence>